<accession>A0A8H7KB89</accession>
<dbReference type="Proteomes" id="UP000616885">
    <property type="component" value="Unassembled WGS sequence"/>
</dbReference>
<dbReference type="Pfam" id="PF00664">
    <property type="entry name" value="ABC_membrane"/>
    <property type="match status" value="1"/>
</dbReference>
<dbReference type="CDD" id="cd18580">
    <property type="entry name" value="ABC_6TM_ABCC_D2"/>
    <property type="match status" value="1"/>
</dbReference>
<evidence type="ECO:0000256" key="2">
    <source>
        <dbReference type="ARBA" id="ARBA00022448"/>
    </source>
</evidence>
<dbReference type="Gene3D" id="3.40.50.300">
    <property type="entry name" value="P-loop containing nucleotide triphosphate hydrolases"/>
    <property type="match status" value="2"/>
</dbReference>
<evidence type="ECO:0000313" key="13">
    <source>
        <dbReference type="Proteomes" id="UP000616885"/>
    </source>
</evidence>
<dbReference type="PROSITE" id="PS00211">
    <property type="entry name" value="ABC_TRANSPORTER_1"/>
    <property type="match status" value="2"/>
</dbReference>
<dbReference type="PANTHER" id="PTHR24223">
    <property type="entry name" value="ATP-BINDING CASSETTE SUB-FAMILY C"/>
    <property type="match status" value="1"/>
</dbReference>
<evidence type="ECO:0000256" key="9">
    <source>
        <dbReference type="SAM" id="Phobius"/>
    </source>
</evidence>
<evidence type="ECO:0000313" key="12">
    <source>
        <dbReference type="EMBL" id="KAF9747365.1"/>
    </source>
</evidence>
<dbReference type="InterPro" id="IPR017871">
    <property type="entry name" value="ABC_transporter-like_CS"/>
</dbReference>
<keyword evidence="4 9" id="KW-0812">Transmembrane</keyword>
<dbReference type="InterPro" id="IPR036640">
    <property type="entry name" value="ABC1_TM_sf"/>
</dbReference>
<name>A0A8H7KB89_BIOOC</name>
<feature type="domain" description="ABC transporter" evidence="10">
    <location>
        <begin position="24"/>
        <end position="254"/>
    </location>
</feature>
<gene>
    <name evidence="12" type="ORF">IM811_002699</name>
</gene>
<dbReference type="FunFam" id="3.40.50.300:FF:000838">
    <property type="entry name" value="ABC multidrug transporter (Eurofung)"/>
    <property type="match status" value="1"/>
</dbReference>
<dbReference type="AlphaFoldDB" id="A0A8H7KB89"/>
<dbReference type="CDD" id="cd03250">
    <property type="entry name" value="ABCC_MRP_domain1"/>
    <property type="match status" value="1"/>
</dbReference>
<dbReference type="InterPro" id="IPR011527">
    <property type="entry name" value="ABC1_TM_dom"/>
</dbReference>
<keyword evidence="6" id="KW-0067">ATP-binding</keyword>
<proteinExistence type="predicted"/>
<dbReference type="GO" id="GO:0140359">
    <property type="term" value="F:ABC-type transporter activity"/>
    <property type="evidence" value="ECO:0007669"/>
    <property type="project" value="InterPro"/>
</dbReference>
<keyword evidence="5" id="KW-0547">Nucleotide-binding</keyword>
<feature type="transmembrane region" description="Helical" evidence="9">
    <location>
        <begin position="537"/>
        <end position="560"/>
    </location>
</feature>
<evidence type="ECO:0008006" key="14">
    <source>
        <dbReference type="Google" id="ProtNLM"/>
    </source>
</evidence>
<feature type="transmembrane region" description="Helical" evidence="9">
    <location>
        <begin position="444"/>
        <end position="468"/>
    </location>
</feature>
<feature type="domain" description="ABC transporter" evidence="10">
    <location>
        <begin position="630"/>
        <end position="865"/>
    </location>
</feature>
<dbReference type="SUPFAM" id="SSF52540">
    <property type="entry name" value="P-loop containing nucleoside triphosphate hydrolases"/>
    <property type="match status" value="2"/>
</dbReference>
<comment type="caution">
    <text evidence="12">The sequence shown here is derived from an EMBL/GenBank/DDBJ whole genome shotgun (WGS) entry which is preliminary data.</text>
</comment>
<keyword evidence="8 9" id="KW-0472">Membrane</keyword>
<dbReference type="InterPro" id="IPR044726">
    <property type="entry name" value="ABCC_6TM_D2"/>
</dbReference>
<dbReference type="GO" id="GO:0005886">
    <property type="term" value="C:plasma membrane"/>
    <property type="evidence" value="ECO:0007669"/>
    <property type="project" value="UniProtKB-SubCell"/>
</dbReference>
<dbReference type="Pfam" id="PF00005">
    <property type="entry name" value="ABC_tran"/>
    <property type="match status" value="2"/>
</dbReference>
<evidence type="ECO:0000256" key="5">
    <source>
        <dbReference type="ARBA" id="ARBA00022741"/>
    </source>
</evidence>
<keyword evidence="7 9" id="KW-1133">Transmembrane helix</keyword>
<evidence type="ECO:0000256" key="3">
    <source>
        <dbReference type="ARBA" id="ARBA00022475"/>
    </source>
</evidence>
<reference evidence="12" key="1">
    <citation type="submission" date="2020-10" db="EMBL/GenBank/DDBJ databases">
        <title>High-Quality Genome Resource of Clonostachys rosea strain S41 by Oxford Nanopore Long-Read Sequencing.</title>
        <authorList>
            <person name="Wang H."/>
        </authorList>
    </citation>
    <scope>NUCLEOTIDE SEQUENCE</scope>
    <source>
        <strain evidence="12">S41</strain>
    </source>
</reference>
<dbReference type="GO" id="GO:0005524">
    <property type="term" value="F:ATP binding"/>
    <property type="evidence" value="ECO:0007669"/>
    <property type="project" value="UniProtKB-KW"/>
</dbReference>
<dbReference type="InterPro" id="IPR050173">
    <property type="entry name" value="ABC_transporter_C-like"/>
</dbReference>
<evidence type="ECO:0000256" key="6">
    <source>
        <dbReference type="ARBA" id="ARBA00022840"/>
    </source>
</evidence>
<keyword evidence="2" id="KW-0813">Transport</keyword>
<evidence type="ECO:0000256" key="1">
    <source>
        <dbReference type="ARBA" id="ARBA00004651"/>
    </source>
</evidence>
<dbReference type="EMBL" id="JADCTT010000010">
    <property type="protein sequence ID" value="KAF9747365.1"/>
    <property type="molecule type" value="Genomic_DNA"/>
</dbReference>
<evidence type="ECO:0000256" key="4">
    <source>
        <dbReference type="ARBA" id="ARBA00022692"/>
    </source>
</evidence>
<dbReference type="PANTHER" id="PTHR24223:SF399">
    <property type="entry name" value="ABC TRANSPORTER ATNG"/>
    <property type="match status" value="1"/>
</dbReference>
<organism evidence="12 13">
    <name type="scientific">Bionectria ochroleuca</name>
    <name type="common">Gliocladium roseum</name>
    <dbReference type="NCBI Taxonomy" id="29856"/>
    <lineage>
        <taxon>Eukaryota</taxon>
        <taxon>Fungi</taxon>
        <taxon>Dikarya</taxon>
        <taxon>Ascomycota</taxon>
        <taxon>Pezizomycotina</taxon>
        <taxon>Sordariomycetes</taxon>
        <taxon>Hypocreomycetidae</taxon>
        <taxon>Hypocreales</taxon>
        <taxon>Bionectriaceae</taxon>
        <taxon>Clonostachys</taxon>
    </lineage>
</organism>
<dbReference type="SUPFAM" id="SSF90123">
    <property type="entry name" value="ABC transporter transmembrane region"/>
    <property type="match status" value="1"/>
</dbReference>
<keyword evidence="3" id="KW-1003">Cell membrane</keyword>
<feature type="domain" description="ABC transmembrane type-1" evidence="11">
    <location>
        <begin position="317"/>
        <end position="595"/>
    </location>
</feature>
<feature type="transmembrane region" description="Helical" evidence="9">
    <location>
        <begin position="318"/>
        <end position="340"/>
    </location>
</feature>
<evidence type="ECO:0000256" key="8">
    <source>
        <dbReference type="ARBA" id="ARBA00023136"/>
    </source>
</evidence>
<dbReference type="FunFam" id="1.20.1560.10:FF:000066">
    <property type="entry name" value="ABC multidrug transporter (Eurofung)"/>
    <property type="match status" value="1"/>
</dbReference>
<dbReference type="InterPro" id="IPR003593">
    <property type="entry name" value="AAA+_ATPase"/>
</dbReference>
<dbReference type="GO" id="GO:0016887">
    <property type="term" value="F:ATP hydrolysis activity"/>
    <property type="evidence" value="ECO:0007669"/>
    <property type="project" value="InterPro"/>
</dbReference>
<sequence>MGSFATSSFNDNELQTLLPRHVAVKIDDLSVGWNGENPILTGLSMDIKRGSFTMIIGPVGSGKSTLINALLGETVTHKGSIKLPVNVNGSIAYCAQTPWLVNKSIQENVLGNNLFDASWYSKVIRACALLEDLKNYPSGDRTLVGSKGITLSGGQKQRIALARAVYSRAPILILDDIFSGLDPMTEEIIFQSLLGERGLLNDTLRTVILATHAVHLLPSADSVILLGDAGDVVYQGQRESLPMELVSQRDLGDIPESEYPDRDTTARRVEDAKEAEFTPVFHQTVMAQDASASDISRQTGDKTIWKYYLKTAGYRHSIFFAVLGAICMGFTPAQSLWLNAWANDTDNGKIRYYIGVYTVFFVGEIALTLLWIWHVLIFPLSASSIRLHDIQLEALMGATMTFFSNTDTGVTTNRFSQDLSLVDSELPLALIDMVEYVYNCLYKIVLIAIATVYILPIFPVMLAAFWMIQRFYLRTSRQIRYLDLETKAPLYTHFIETLSGLATVRAFGWEEGFERQNRVGLDNSQRPFFVLATIQRWLNLVLDLMVSVMGIVVAIAAVGLRGTINPGFLGLALVNVMTLGTSLKSLVSFWASLETSIGAISRIRSFSETPSEDPDHLPKASEGWVHSGGIEIKGVTASHSADSVAVIRDVSLSIAPGEHIGICGRSGSGKSSLLSLLFRVLDASSGSVCIDGVDISTIYINQVRASINALSQEPFFLRGTIRDNLTAAASAADYDEQRLQHILQRVGLWPKVVGLGGLDTLLDPEEALSHGERQLFCLARAMLNPSRILILDEFTSNVDVETDRLLQKIIREDFKDRTILAVAHRLETIADLDRIVVLDKGRVVEQGAPETLLSDRHSVFRALYEASG</sequence>
<feature type="transmembrane region" description="Helical" evidence="9">
    <location>
        <begin position="352"/>
        <end position="373"/>
    </location>
</feature>
<protein>
    <recommendedName>
        <fullName evidence="14">ABC transporter domain-containing protein</fullName>
    </recommendedName>
</protein>
<dbReference type="Gene3D" id="1.20.1560.10">
    <property type="entry name" value="ABC transporter type 1, transmembrane domain"/>
    <property type="match status" value="1"/>
</dbReference>
<dbReference type="InterPro" id="IPR027417">
    <property type="entry name" value="P-loop_NTPase"/>
</dbReference>
<dbReference type="SMART" id="SM00382">
    <property type="entry name" value="AAA"/>
    <property type="match status" value="2"/>
</dbReference>
<dbReference type="InterPro" id="IPR003439">
    <property type="entry name" value="ABC_transporter-like_ATP-bd"/>
</dbReference>
<evidence type="ECO:0000256" key="7">
    <source>
        <dbReference type="ARBA" id="ARBA00022989"/>
    </source>
</evidence>
<dbReference type="PROSITE" id="PS50929">
    <property type="entry name" value="ABC_TM1F"/>
    <property type="match status" value="1"/>
</dbReference>
<dbReference type="PROSITE" id="PS50893">
    <property type="entry name" value="ABC_TRANSPORTER_2"/>
    <property type="match status" value="2"/>
</dbReference>
<comment type="subcellular location">
    <subcellularLocation>
        <location evidence="1">Cell membrane</location>
        <topology evidence="1">Multi-pass membrane protein</topology>
    </subcellularLocation>
</comment>
<evidence type="ECO:0000259" key="10">
    <source>
        <dbReference type="PROSITE" id="PS50893"/>
    </source>
</evidence>
<evidence type="ECO:0000259" key="11">
    <source>
        <dbReference type="PROSITE" id="PS50929"/>
    </source>
</evidence>